<evidence type="ECO:0000256" key="1">
    <source>
        <dbReference type="ARBA" id="ARBA00022729"/>
    </source>
</evidence>
<dbReference type="Pfam" id="PF00497">
    <property type="entry name" value="SBP_bac_3"/>
    <property type="match status" value="1"/>
</dbReference>
<dbReference type="InterPro" id="IPR001638">
    <property type="entry name" value="Solute-binding_3/MltF_N"/>
</dbReference>
<organism evidence="3 4">
    <name type="scientific">Undibacterium terreum</name>
    <dbReference type="NCBI Taxonomy" id="1224302"/>
    <lineage>
        <taxon>Bacteria</taxon>
        <taxon>Pseudomonadati</taxon>
        <taxon>Pseudomonadota</taxon>
        <taxon>Betaproteobacteria</taxon>
        <taxon>Burkholderiales</taxon>
        <taxon>Oxalobacteraceae</taxon>
        <taxon>Undibacterium</taxon>
    </lineage>
</organism>
<name>A0A916XHG5_9BURK</name>
<proteinExistence type="predicted"/>
<feature type="domain" description="Solute-binding protein family 3/N-terminal" evidence="2">
    <location>
        <begin position="15"/>
        <end position="235"/>
    </location>
</feature>
<evidence type="ECO:0000313" key="4">
    <source>
        <dbReference type="Proteomes" id="UP000637423"/>
    </source>
</evidence>
<dbReference type="AlphaFoldDB" id="A0A916XHG5"/>
<reference evidence="3" key="2">
    <citation type="submission" date="2020-09" db="EMBL/GenBank/DDBJ databases">
        <authorList>
            <person name="Sun Q."/>
            <person name="Zhou Y."/>
        </authorList>
    </citation>
    <scope>NUCLEOTIDE SEQUENCE</scope>
    <source>
        <strain evidence="3">CGMCC 1.10998</strain>
    </source>
</reference>
<keyword evidence="4" id="KW-1185">Reference proteome</keyword>
<gene>
    <name evidence="3" type="ORF">GCM10011396_17330</name>
</gene>
<accession>A0A916XHG5</accession>
<dbReference type="SUPFAM" id="SSF53850">
    <property type="entry name" value="Periplasmic binding protein-like II"/>
    <property type="match status" value="1"/>
</dbReference>
<comment type="caution">
    <text evidence="3">The sequence shown here is derived from an EMBL/GenBank/DDBJ whole genome shotgun (WGS) entry which is preliminary data.</text>
</comment>
<dbReference type="Proteomes" id="UP000637423">
    <property type="component" value="Unassembled WGS sequence"/>
</dbReference>
<dbReference type="EMBL" id="BMED01000001">
    <property type="protein sequence ID" value="GGC70738.1"/>
    <property type="molecule type" value="Genomic_DNA"/>
</dbReference>
<reference evidence="3" key="1">
    <citation type="journal article" date="2014" name="Int. J. Syst. Evol. Microbiol.">
        <title>Complete genome sequence of Corynebacterium casei LMG S-19264T (=DSM 44701T), isolated from a smear-ripened cheese.</title>
        <authorList>
            <consortium name="US DOE Joint Genome Institute (JGI-PGF)"/>
            <person name="Walter F."/>
            <person name="Albersmeier A."/>
            <person name="Kalinowski J."/>
            <person name="Ruckert C."/>
        </authorList>
    </citation>
    <scope>NUCLEOTIDE SEQUENCE</scope>
    <source>
        <strain evidence="3">CGMCC 1.10998</strain>
    </source>
</reference>
<keyword evidence="1" id="KW-0732">Signal</keyword>
<dbReference type="RefSeq" id="WP_188565499.1">
    <property type="nucleotide sequence ID" value="NZ_BMED01000001.1"/>
</dbReference>
<protein>
    <recommendedName>
        <fullName evidence="2">Solute-binding protein family 3/N-terminal domain-containing protein</fullName>
    </recommendedName>
</protein>
<sequence length="239" mass="26568">MLFSTSPGLRAETITLIGEDDWYPYSALKNGQLQGFAVDVIDAAYASVGVKVQFVAAPYARCLMLVQTGQAMGCFDSLNDAKLGQEFVFHKEPIFKAVIGIYARADAAAQKITVAELKGHRVGFTHGYTYGDEVEKDNRIFREDAPTDISSLRKLLLGRSEYSLVYTRVVDYLNAFYASELQGKIRQVGIVTEDKLFVSFSKLRPEAARYADLLDKGLQTVRANGTYAVLEKKWKNPAL</sequence>
<dbReference type="PANTHER" id="PTHR35936:SF6">
    <property type="entry name" value="AMINO ACID ABC TRANSPORTER SUBSTRATE-BINDING PAAT FAMILY PROTEIN"/>
    <property type="match status" value="1"/>
</dbReference>
<evidence type="ECO:0000313" key="3">
    <source>
        <dbReference type="EMBL" id="GGC70738.1"/>
    </source>
</evidence>
<dbReference type="PANTHER" id="PTHR35936">
    <property type="entry name" value="MEMBRANE-BOUND LYTIC MUREIN TRANSGLYCOSYLASE F"/>
    <property type="match status" value="1"/>
</dbReference>
<evidence type="ECO:0000259" key="2">
    <source>
        <dbReference type="Pfam" id="PF00497"/>
    </source>
</evidence>
<dbReference type="Gene3D" id="3.40.190.10">
    <property type="entry name" value="Periplasmic binding protein-like II"/>
    <property type="match status" value="2"/>
</dbReference>